<comment type="subcellular location">
    <subcellularLocation>
        <location evidence="11">Cytoplasm</location>
    </subcellularLocation>
</comment>
<feature type="binding site" evidence="11">
    <location>
        <position position="671"/>
    </location>
    <ligand>
        <name>Zn(2+)</name>
        <dbReference type="ChEBI" id="CHEBI:29105"/>
    </ligand>
</feature>
<feature type="coiled-coil region" evidence="12">
    <location>
        <begin position="730"/>
        <end position="757"/>
    </location>
</feature>
<comment type="domain">
    <text evidence="11">Consists of three domains; the N-terminal catalytic domain, the editing domain and the C-terminal C-Ala domain. The editing domain removes incorrectly charged amino acids, while the C-Ala domain, along with tRNA(Ala), serves as a bridge to cooperatively bring together the editing and aminoacylation centers thus stimulating deacylation of misacylated tRNAs.</text>
</comment>
<evidence type="ECO:0000256" key="5">
    <source>
        <dbReference type="ARBA" id="ARBA00022741"/>
    </source>
</evidence>
<comment type="catalytic activity">
    <reaction evidence="11">
        <text>tRNA(Ala) + L-alanine + ATP = L-alanyl-tRNA(Ala) + AMP + diphosphate</text>
        <dbReference type="Rhea" id="RHEA:12540"/>
        <dbReference type="Rhea" id="RHEA-COMP:9657"/>
        <dbReference type="Rhea" id="RHEA-COMP:9923"/>
        <dbReference type="ChEBI" id="CHEBI:30616"/>
        <dbReference type="ChEBI" id="CHEBI:33019"/>
        <dbReference type="ChEBI" id="CHEBI:57972"/>
        <dbReference type="ChEBI" id="CHEBI:78442"/>
        <dbReference type="ChEBI" id="CHEBI:78497"/>
        <dbReference type="ChEBI" id="CHEBI:456215"/>
        <dbReference type="EC" id="6.1.1.7"/>
    </reaction>
</comment>
<keyword evidence="8 11" id="KW-0694">RNA-binding</keyword>
<evidence type="ECO:0000256" key="12">
    <source>
        <dbReference type="SAM" id="Coils"/>
    </source>
</evidence>
<evidence type="ECO:0000256" key="10">
    <source>
        <dbReference type="ARBA" id="ARBA00023146"/>
    </source>
</evidence>
<dbReference type="Gene3D" id="3.30.930.10">
    <property type="entry name" value="Bira Bifunctional Protein, Domain 2"/>
    <property type="match status" value="1"/>
</dbReference>
<dbReference type="GO" id="GO:0005829">
    <property type="term" value="C:cytosol"/>
    <property type="evidence" value="ECO:0007669"/>
    <property type="project" value="TreeGrafter"/>
</dbReference>
<dbReference type="PROSITE" id="PS50860">
    <property type="entry name" value="AA_TRNA_LIGASE_II_ALA"/>
    <property type="match status" value="1"/>
</dbReference>
<dbReference type="FunFam" id="3.30.930.10:FF:000004">
    <property type="entry name" value="Alanine--tRNA ligase"/>
    <property type="match status" value="1"/>
</dbReference>
<dbReference type="GO" id="GO:0008270">
    <property type="term" value="F:zinc ion binding"/>
    <property type="evidence" value="ECO:0007669"/>
    <property type="project" value="UniProtKB-UniRule"/>
</dbReference>
<dbReference type="STRING" id="392333.SAMN05660860_00106"/>
<keyword evidence="12" id="KW-0175">Coiled coil</keyword>
<dbReference type="PANTHER" id="PTHR11777">
    <property type="entry name" value="ALANYL-TRNA SYNTHETASE"/>
    <property type="match status" value="1"/>
</dbReference>
<keyword evidence="3 11" id="KW-0436">Ligase</keyword>
<dbReference type="AlphaFoldDB" id="A0A1G9IE95"/>
<keyword evidence="2 11" id="KW-0820">tRNA-binding</keyword>
<dbReference type="InterPro" id="IPR012947">
    <property type="entry name" value="tRNA_SAD"/>
</dbReference>
<evidence type="ECO:0000256" key="3">
    <source>
        <dbReference type="ARBA" id="ARBA00022598"/>
    </source>
</evidence>
<reference evidence="14 15" key="1">
    <citation type="submission" date="2016-10" db="EMBL/GenBank/DDBJ databases">
        <authorList>
            <person name="de Groot N.N."/>
        </authorList>
    </citation>
    <scope>NUCLEOTIDE SEQUENCE [LARGE SCALE GENOMIC DNA]</scope>
    <source>
        <strain evidence="14 15">DSM 17813</strain>
    </source>
</reference>
<keyword evidence="11" id="KW-0963">Cytoplasm</keyword>
<dbReference type="SMART" id="SM00863">
    <property type="entry name" value="tRNA_SAD"/>
    <property type="match status" value="1"/>
</dbReference>
<dbReference type="Pfam" id="PF07973">
    <property type="entry name" value="tRNA_SAD"/>
    <property type="match status" value="1"/>
</dbReference>
<comment type="similarity">
    <text evidence="1 11">Belongs to the class-II aminoacyl-tRNA synthetase family.</text>
</comment>
<dbReference type="HAMAP" id="MF_00036_B">
    <property type="entry name" value="Ala_tRNA_synth_B"/>
    <property type="match status" value="1"/>
</dbReference>
<keyword evidence="7 11" id="KW-0067">ATP-binding</keyword>
<dbReference type="EC" id="6.1.1.7" evidence="11"/>
<dbReference type="Proteomes" id="UP000182146">
    <property type="component" value="Unassembled WGS sequence"/>
</dbReference>
<gene>
    <name evidence="11" type="primary">alaS</name>
    <name evidence="14" type="ORF">SAMN05660860_00106</name>
</gene>
<evidence type="ECO:0000256" key="8">
    <source>
        <dbReference type="ARBA" id="ARBA00022884"/>
    </source>
</evidence>
<dbReference type="Pfam" id="PF01411">
    <property type="entry name" value="tRNA-synt_2c"/>
    <property type="match status" value="1"/>
</dbReference>
<keyword evidence="5 11" id="KW-0547">Nucleotide-binding</keyword>
<dbReference type="Gene3D" id="3.30.980.10">
    <property type="entry name" value="Threonyl-trna Synthetase, Chain A, domain 2"/>
    <property type="match status" value="1"/>
</dbReference>
<dbReference type="FunFam" id="3.30.980.10:FF:000004">
    <property type="entry name" value="Alanine--tRNA ligase, cytoplasmic"/>
    <property type="match status" value="1"/>
</dbReference>
<dbReference type="InterPro" id="IPR023033">
    <property type="entry name" value="Ala_tRNA_ligase_euk/bac"/>
</dbReference>
<evidence type="ECO:0000256" key="11">
    <source>
        <dbReference type="HAMAP-Rule" id="MF_00036"/>
    </source>
</evidence>
<dbReference type="GO" id="GO:0004813">
    <property type="term" value="F:alanine-tRNA ligase activity"/>
    <property type="evidence" value="ECO:0007669"/>
    <property type="project" value="UniProtKB-UniRule"/>
</dbReference>
<dbReference type="InterPro" id="IPR009000">
    <property type="entry name" value="Transl_B-barrel_sf"/>
</dbReference>
<feature type="domain" description="Alanyl-transfer RNA synthetases family profile" evidence="13">
    <location>
        <begin position="2"/>
        <end position="714"/>
    </location>
</feature>
<dbReference type="CDD" id="cd00673">
    <property type="entry name" value="AlaRS_core"/>
    <property type="match status" value="1"/>
</dbReference>
<comment type="cofactor">
    <cofactor evidence="11">
        <name>Zn(2+)</name>
        <dbReference type="ChEBI" id="CHEBI:29105"/>
    </cofactor>
    <text evidence="11">Binds 1 zinc ion per subunit.</text>
</comment>
<evidence type="ECO:0000256" key="9">
    <source>
        <dbReference type="ARBA" id="ARBA00022917"/>
    </source>
</evidence>
<evidence type="ECO:0000256" key="4">
    <source>
        <dbReference type="ARBA" id="ARBA00022723"/>
    </source>
</evidence>
<dbReference type="Gene3D" id="6.10.250.550">
    <property type="match status" value="1"/>
</dbReference>
<keyword evidence="10 11" id="KW-0030">Aminoacyl-tRNA synthetase</keyword>
<dbReference type="InterPro" id="IPR018162">
    <property type="entry name" value="Ala-tRNA-ligase_IIc_anticod-bd"/>
</dbReference>
<dbReference type="InterPro" id="IPR050058">
    <property type="entry name" value="Ala-tRNA_ligase"/>
</dbReference>
<keyword evidence="4 11" id="KW-0479">Metal-binding</keyword>
<evidence type="ECO:0000313" key="15">
    <source>
        <dbReference type="Proteomes" id="UP000182146"/>
    </source>
</evidence>
<dbReference type="InterPro" id="IPR003156">
    <property type="entry name" value="DHHA1_dom"/>
</dbReference>
<dbReference type="PANTHER" id="PTHR11777:SF9">
    <property type="entry name" value="ALANINE--TRNA LIGASE, CYTOPLASMIC"/>
    <property type="match status" value="1"/>
</dbReference>
<dbReference type="Gene3D" id="2.40.30.130">
    <property type="match status" value="1"/>
</dbReference>
<dbReference type="GO" id="GO:0002161">
    <property type="term" value="F:aminoacyl-tRNA deacylase activity"/>
    <property type="evidence" value="ECO:0007669"/>
    <property type="project" value="TreeGrafter"/>
</dbReference>
<comment type="function">
    <text evidence="11">Catalyzes the attachment of alanine to tRNA(Ala) in a two-step reaction: alanine is first activated by ATP to form Ala-AMP and then transferred to the acceptor end of tRNA(Ala). Also edits incorrectly charged Ser-tRNA(Ala) and Gly-tRNA(Ala) via its editing domain.</text>
</comment>
<protein>
    <recommendedName>
        <fullName evidence="11">Alanine--tRNA ligase</fullName>
        <ecNumber evidence="11">6.1.1.7</ecNumber>
    </recommendedName>
    <alternativeName>
        <fullName evidence="11">Alanyl-tRNA synthetase</fullName>
        <shortName evidence="11">AlaRS</shortName>
    </alternativeName>
</protein>
<dbReference type="FunFam" id="3.10.310.40:FF:000001">
    <property type="entry name" value="Alanine--tRNA ligase"/>
    <property type="match status" value="1"/>
</dbReference>
<dbReference type="GO" id="GO:0006419">
    <property type="term" value="P:alanyl-tRNA aminoacylation"/>
    <property type="evidence" value="ECO:0007669"/>
    <property type="project" value="UniProtKB-UniRule"/>
</dbReference>
<dbReference type="InterPro" id="IPR018165">
    <property type="entry name" value="Ala-tRNA-synth_IIc_core"/>
</dbReference>
<dbReference type="InterPro" id="IPR018163">
    <property type="entry name" value="Thr/Ala-tRNA-synth_IIc_edit"/>
</dbReference>
<dbReference type="InterPro" id="IPR018164">
    <property type="entry name" value="Ala-tRNA-synth_IIc_N"/>
</dbReference>
<dbReference type="Gene3D" id="3.10.310.40">
    <property type="match status" value="1"/>
</dbReference>
<evidence type="ECO:0000256" key="6">
    <source>
        <dbReference type="ARBA" id="ARBA00022833"/>
    </source>
</evidence>
<dbReference type="FunFam" id="3.30.54.20:FF:000001">
    <property type="entry name" value="Alanine--tRNA ligase"/>
    <property type="match status" value="1"/>
</dbReference>
<evidence type="ECO:0000313" key="14">
    <source>
        <dbReference type="EMBL" id="SDL23365.1"/>
    </source>
</evidence>
<evidence type="ECO:0000256" key="2">
    <source>
        <dbReference type="ARBA" id="ARBA00022555"/>
    </source>
</evidence>
<evidence type="ECO:0000256" key="7">
    <source>
        <dbReference type="ARBA" id="ARBA00022840"/>
    </source>
</evidence>
<dbReference type="GO" id="GO:0000049">
    <property type="term" value="F:tRNA binding"/>
    <property type="evidence" value="ECO:0007669"/>
    <property type="project" value="UniProtKB-KW"/>
</dbReference>
<dbReference type="EMBL" id="FNGU01000001">
    <property type="protein sequence ID" value="SDL23365.1"/>
    <property type="molecule type" value="Genomic_DNA"/>
</dbReference>
<name>A0A1G9IE95_9BACT</name>
<keyword evidence="6 11" id="KW-0862">Zinc</keyword>
<evidence type="ECO:0000259" key="13">
    <source>
        <dbReference type="PROSITE" id="PS50860"/>
    </source>
</evidence>
<dbReference type="SUPFAM" id="SSF55681">
    <property type="entry name" value="Class II aaRS and biotin synthetases"/>
    <property type="match status" value="1"/>
</dbReference>
<feature type="binding site" evidence="11">
    <location>
        <position position="675"/>
    </location>
    <ligand>
        <name>Zn(2+)</name>
        <dbReference type="ChEBI" id="CHEBI:29105"/>
    </ligand>
</feature>
<dbReference type="Gene3D" id="3.30.54.20">
    <property type="match status" value="1"/>
</dbReference>
<proteinExistence type="inferred from homology"/>
<accession>A0A1G9IE95</accession>
<dbReference type="SUPFAM" id="SSF50447">
    <property type="entry name" value="Translation proteins"/>
    <property type="match status" value="1"/>
</dbReference>
<dbReference type="PRINTS" id="PR00980">
    <property type="entry name" value="TRNASYNTHALA"/>
</dbReference>
<dbReference type="SUPFAM" id="SSF55186">
    <property type="entry name" value="ThrRS/AlaRS common domain"/>
    <property type="match status" value="1"/>
</dbReference>
<organism evidence="14 15">
    <name type="scientific">Geoalkalibacter ferrihydriticus</name>
    <dbReference type="NCBI Taxonomy" id="392333"/>
    <lineage>
        <taxon>Bacteria</taxon>
        <taxon>Pseudomonadati</taxon>
        <taxon>Thermodesulfobacteriota</taxon>
        <taxon>Desulfuromonadia</taxon>
        <taxon>Desulfuromonadales</taxon>
        <taxon>Geoalkalibacteraceae</taxon>
        <taxon>Geoalkalibacter</taxon>
    </lineage>
</organism>
<keyword evidence="9 11" id="KW-0648">Protein biosynthesis</keyword>
<dbReference type="GO" id="GO:0005524">
    <property type="term" value="F:ATP binding"/>
    <property type="evidence" value="ECO:0007669"/>
    <property type="project" value="UniProtKB-UniRule"/>
</dbReference>
<feature type="binding site" evidence="11">
    <location>
        <position position="569"/>
    </location>
    <ligand>
        <name>Zn(2+)</name>
        <dbReference type="ChEBI" id="CHEBI:29105"/>
    </ligand>
</feature>
<dbReference type="Pfam" id="PF02272">
    <property type="entry name" value="DHHA1"/>
    <property type="match status" value="1"/>
</dbReference>
<sequence length="885" mass="97327">MMTGHELRTRFLKFFEDRGHTLVPSSSLVPHNDPTLLFTNAGMNQFKDCFLGREKRAYVRAASSQKCVRAGGKHNDLENVGRTARHHTFFEMLGNFSFGDYFKKEAISYAWEFLTRDLNLDTSRLYVTVFTDDDEAADIWHKQEGVPRERIFRFGEKDNFWSMGDTGPCGPCTEIFWDNGPEVGCGKPECAVGCDCDRYMEIWNNVFMQFDRSADGTLTPLPKPSVDTGMGLERIATVIQGVSSNYDTDLLRGLIDFVAEITGNPYGADADNDVSMRVIADHSRATTFLIGDGVLPSNEGRGYVLRRIMRRAARHAKMLGYNEPLLCQSTGRVIEMMSGPYPELGERAAYIAKVTRNEEERFIQTLDNGLRMLTEEMARLKGEGRSRIPGDVVFRLYDTFGFPVDLTADIVEAEGFTLDEEGFEACMQEQRRKAREHWKGSGETAVDAVWRELAEAGIRCEFTGYGRLTDHGTVLAILREGQRVSKAAAGDKVQLVTSATPFYGESGGQVGDRGEITTAGAHLRVADAQRPLPELIVHHAEVLEGSLCEGDAAELLVDGAARQGTARNHTATHILQAVLSEVLGDHVKQAGSLVTPERLRFDFTHFSPLTDEELTRIEREVNRRIRENAEVDSQEMAAAEALAAGATALFGEKYGESVRVIAVGDFSMELCGGTHARAAGDIGLFKILQESGIAAGVRRIEAVTGERAVEHILRQEETLARMAALVKSDPQQMESRLQKLLERQRELEREVESLRAKLNAGKSGELMERVREVSGVPFLAVRVDGVDGKGLRDFSDQVRDRLGSGVVVLGCESDAKANLLVAVSKDLTARLQAGAIIKQLAAVVGGGGGGRPDLAQAGGSRPEKLDEALAQVEQVLAETLQKQMS</sequence>
<feature type="binding site" evidence="11">
    <location>
        <position position="573"/>
    </location>
    <ligand>
        <name>Zn(2+)</name>
        <dbReference type="ChEBI" id="CHEBI:29105"/>
    </ligand>
</feature>
<dbReference type="NCBIfam" id="TIGR00344">
    <property type="entry name" value="alaS"/>
    <property type="match status" value="1"/>
</dbReference>
<dbReference type="GO" id="GO:0045892">
    <property type="term" value="P:negative regulation of DNA-templated transcription"/>
    <property type="evidence" value="ECO:0007669"/>
    <property type="project" value="TreeGrafter"/>
</dbReference>
<dbReference type="InterPro" id="IPR045864">
    <property type="entry name" value="aa-tRNA-synth_II/BPL/LPL"/>
</dbReference>
<dbReference type="SUPFAM" id="SSF101353">
    <property type="entry name" value="Putative anticodon-binding domain of alanyl-tRNA synthetase (AlaRS)"/>
    <property type="match status" value="1"/>
</dbReference>
<dbReference type="InterPro" id="IPR002318">
    <property type="entry name" value="Ala-tRNA-lgiase_IIc"/>
</dbReference>
<evidence type="ECO:0000256" key="1">
    <source>
        <dbReference type="ARBA" id="ARBA00008226"/>
    </source>
</evidence>